<dbReference type="EMBL" id="CP013729">
    <property type="protein sequence ID" value="ALV07332.1"/>
    <property type="molecule type" value="Genomic_DNA"/>
</dbReference>
<evidence type="ECO:0000313" key="2">
    <source>
        <dbReference type="Proteomes" id="UP000060699"/>
    </source>
</evidence>
<dbReference type="STRING" id="76731.RD2015_2868"/>
<reference evidence="1 2" key="1">
    <citation type="submission" date="2015-12" db="EMBL/GenBank/DDBJ databases">
        <title>Complete genome of Roseateles depolymerans KCTC 42856.</title>
        <authorList>
            <person name="Kim K.M."/>
        </authorList>
    </citation>
    <scope>NUCLEOTIDE SEQUENCE [LARGE SCALE GENOMIC DNA]</scope>
    <source>
        <strain evidence="1 2">KCTC 42856</strain>
    </source>
</reference>
<dbReference type="AlphaFoldDB" id="A0A0U3MZI7"/>
<sequence>MNALIPTWIIGAPLLLAIIDWIRTPKVGAASLQR</sequence>
<evidence type="ECO:0000313" key="1">
    <source>
        <dbReference type="EMBL" id="ALV07332.1"/>
    </source>
</evidence>
<accession>A0A0U3MZI7</accession>
<organism evidence="1 2">
    <name type="scientific">Roseateles depolymerans</name>
    <dbReference type="NCBI Taxonomy" id="76731"/>
    <lineage>
        <taxon>Bacteria</taxon>
        <taxon>Pseudomonadati</taxon>
        <taxon>Pseudomonadota</taxon>
        <taxon>Betaproteobacteria</taxon>
        <taxon>Burkholderiales</taxon>
        <taxon>Sphaerotilaceae</taxon>
        <taxon>Roseateles</taxon>
    </lineage>
</organism>
<protein>
    <submittedName>
        <fullName evidence="1">Uncharacterized protein</fullName>
    </submittedName>
</protein>
<proteinExistence type="predicted"/>
<keyword evidence="2" id="KW-1185">Reference proteome</keyword>
<dbReference type="KEGG" id="rdp:RD2015_2868"/>
<name>A0A0U3MZI7_9BURK</name>
<gene>
    <name evidence="1" type="ORF">RD2015_2868</name>
</gene>
<dbReference type="Proteomes" id="UP000060699">
    <property type="component" value="Chromosome"/>
</dbReference>